<comment type="caution">
    <text evidence="1">The sequence shown here is derived from an EMBL/GenBank/DDBJ whole genome shotgun (WGS) entry which is preliminary data.</text>
</comment>
<accession>A0ABT0W5S3</accession>
<dbReference type="Proteomes" id="UP001523263">
    <property type="component" value="Unassembled WGS sequence"/>
</dbReference>
<proteinExistence type="predicted"/>
<keyword evidence="2" id="KW-1185">Reference proteome</keyword>
<reference evidence="1 2" key="1">
    <citation type="submission" date="2022-06" db="EMBL/GenBank/DDBJ databases">
        <title>Whole genome sequence of Streptomyces griseoincarnatus RB7AG.</title>
        <authorList>
            <person name="Ray L."/>
            <person name="Behera S."/>
            <person name="Panda A.N."/>
        </authorList>
    </citation>
    <scope>NUCLEOTIDE SEQUENCE [LARGE SCALE GENOMIC DNA]</scope>
    <source>
        <strain evidence="1 2">RB7AG</strain>
    </source>
</reference>
<dbReference type="EMBL" id="JAMQBH010000035">
    <property type="protein sequence ID" value="MCM2518095.1"/>
    <property type="molecule type" value="Genomic_DNA"/>
</dbReference>
<dbReference type="RefSeq" id="WP_251100327.1">
    <property type="nucleotide sequence ID" value="NZ_JAMQBH010000035.1"/>
</dbReference>
<organism evidence="1 2">
    <name type="scientific">Streptomyces griseoincarnatus</name>
    <dbReference type="NCBI Taxonomy" id="29305"/>
    <lineage>
        <taxon>Bacteria</taxon>
        <taxon>Bacillati</taxon>
        <taxon>Actinomycetota</taxon>
        <taxon>Actinomycetes</taxon>
        <taxon>Kitasatosporales</taxon>
        <taxon>Streptomycetaceae</taxon>
        <taxon>Streptomyces</taxon>
        <taxon>Streptomyces griseoincarnatus group</taxon>
    </lineage>
</organism>
<sequence length="398" mass="43437">MKDPVFVIHGVANRDRDEFATAVSALATAAGVDMVPVHWGDLGAQEQFIDAALPDYPAGPETLRDDEAPEHVMAEPLPTAVFAESIDEIQQLSQVDAALRAHLGEENDVEDNGLRDEGRHQLDPDQILEYVAELWAGTEWLSRTSDAQLLRETGRALARSLLDETDPASDDSYWGLRGEGADGDSRLRSLVRRRLNDLDRVAGAAVQALGARLNHAVRSRFGPGTTRFLGDVLVYQRHQEAVHARVRQVIDEVHPDIGRSPDRPVRIAAHSLGGVIAVDMATATVPLWTESLVTFGSQAAFFHVCDPRGGQLTPYGGNVPVHLPASLNRWTNLWEPLDVLAFAASKVFRLHDGTAPVDLPVGHQASTGMWTHSAYWNLPYVASVIGDVMRQDQTASAQ</sequence>
<name>A0ABT0W5S3_STRGI</name>
<dbReference type="InterPro" id="IPR029058">
    <property type="entry name" value="AB_hydrolase_fold"/>
</dbReference>
<evidence type="ECO:0000313" key="1">
    <source>
        <dbReference type="EMBL" id="MCM2518095.1"/>
    </source>
</evidence>
<protein>
    <recommendedName>
        <fullName evidence="3">Alpha/beta hydrolase</fullName>
    </recommendedName>
</protein>
<evidence type="ECO:0008006" key="3">
    <source>
        <dbReference type="Google" id="ProtNLM"/>
    </source>
</evidence>
<dbReference type="SUPFAM" id="SSF53474">
    <property type="entry name" value="alpha/beta-Hydrolases"/>
    <property type="match status" value="1"/>
</dbReference>
<dbReference type="Gene3D" id="3.40.50.1820">
    <property type="entry name" value="alpha/beta hydrolase"/>
    <property type="match status" value="1"/>
</dbReference>
<evidence type="ECO:0000313" key="2">
    <source>
        <dbReference type="Proteomes" id="UP001523263"/>
    </source>
</evidence>
<gene>
    <name evidence="1" type="ORF">NC658_33515</name>
</gene>